<sequence length="404" mass="43547">MLERTHYENGRFKVRAVGVVALLGTIAAFVLSMLCIFAGSKPNMMENYDLFTLNLTRLGDNFIYDIDNAASHILVRSLLDQHIGKRDLAIRNPSPIVENVAIVTPAPTPAATLSLRGIFSSATAKAGSDLGGIESAGSSDIGGIESDGSSITSRAGSDFSSATSRIASDASSALGSVSTELANALAKEFTEMKENLDIHDWYSVHLLDYCEGYYVPNKSDISNTTIDGLPAPAYPHEKITKNATSCTKHTLASDFDPKVALLALYCIGVAFTGLSLLLSAVSAFRFGWVGPFINIFLSLLAFFFLGISSIIAQGLAVGAAKLITALGDEFGVAAYKGSDFFKLTWTATALMLLNTVIWTWEFGHRFRMEFRQHLDPMLGGFKRGFNPTGRPSVYEKRGADPYSS</sequence>
<dbReference type="GO" id="GO:0051285">
    <property type="term" value="C:cell cortex of cell tip"/>
    <property type="evidence" value="ECO:0007669"/>
    <property type="project" value="TreeGrafter"/>
</dbReference>
<gene>
    <name evidence="2" type="ORF">EV356DRAFT_534749</name>
</gene>
<dbReference type="Pfam" id="PF06687">
    <property type="entry name" value="SUR7"/>
    <property type="match status" value="1"/>
</dbReference>
<feature type="transmembrane region" description="Helical" evidence="1">
    <location>
        <begin position="259"/>
        <end position="284"/>
    </location>
</feature>
<keyword evidence="1" id="KW-1133">Transmembrane helix</keyword>
<proteinExistence type="predicted"/>
<dbReference type="AlphaFoldDB" id="A0A6A6H2E9"/>
<dbReference type="PANTHER" id="PTHR28019:SF7">
    <property type="entry name" value="SUR7 PROTEIN"/>
    <property type="match status" value="1"/>
</dbReference>
<dbReference type="GO" id="GO:0031505">
    <property type="term" value="P:fungal-type cell wall organization"/>
    <property type="evidence" value="ECO:0007669"/>
    <property type="project" value="TreeGrafter"/>
</dbReference>
<dbReference type="InterPro" id="IPR052413">
    <property type="entry name" value="SUR7_domain"/>
</dbReference>
<dbReference type="PANTHER" id="PTHR28019">
    <property type="entry name" value="CELL MEMBRANE PROTEIN YLR413W-RELATED"/>
    <property type="match status" value="1"/>
</dbReference>
<name>A0A6A6H2E9_VIRVR</name>
<feature type="transmembrane region" description="Helical" evidence="1">
    <location>
        <begin position="343"/>
        <end position="363"/>
    </location>
</feature>
<evidence type="ECO:0000256" key="1">
    <source>
        <dbReference type="SAM" id="Phobius"/>
    </source>
</evidence>
<evidence type="ECO:0000313" key="3">
    <source>
        <dbReference type="Proteomes" id="UP000800092"/>
    </source>
</evidence>
<dbReference type="InterPro" id="IPR009571">
    <property type="entry name" value="SUR7/Rim9-like_fungi"/>
</dbReference>
<dbReference type="EMBL" id="ML991817">
    <property type="protein sequence ID" value="KAF2232264.1"/>
    <property type="molecule type" value="Genomic_DNA"/>
</dbReference>
<feature type="transmembrane region" description="Helical" evidence="1">
    <location>
        <begin position="296"/>
        <end position="323"/>
    </location>
</feature>
<dbReference type="GO" id="GO:0005886">
    <property type="term" value="C:plasma membrane"/>
    <property type="evidence" value="ECO:0007669"/>
    <property type="project" value="InterPro"/>
</dbReference>
<evidence type="ECO:0000313" key="2">
    <source>
        <dbReference type="EMBL" id="KAF2232264.1"/>
    </source>
</evidence>
<feature type="transmembrane region" description="Helical" evidence="1">
    <location>
        <begin position="12"/>
        <end position="39"/>
    </location>
</feature>
<organism evidence="2 3">
    <name type="scientific">Viridothelium virens</name>
    <name type="common">Speckled blister lichen</name>
    <name type="synonym">Trypethelium virens</name>
    <dbReference type="NCBI Taxonomy" id="1048519"/>
    <lineage>
        <taxon>Eukaryota</taxon>
        <taxon>Fungi</taxon>
        <taxon>Dikarya</taxon>
        <taxon>Ascomycota</taxon>
        <taxon>Pezizomycotina</taxon>
        <taxon>Dothideomycetes</taxon>
        <taxon>Dothideomycetes incertae sedis</taxon>
        <taxon>Trypetheliales</taxon>
        <taxon>Trypetheliaceae</taxon>
        <taxon>Viridothelium</taxon>
    </lineage>
</organism>
<keyword evidence="1" id="KW-0812">Transmembrane</keyword>
<protein>
    <submittedName>
        <fullName evidence="2">Uncharacterized protein</fullName>
    </submittedName>
</protein>
<accession>A0A6A6H2E9</accession>
<reference evidence="2" key="1">
    <citation type="journal article" date="2020" name="Stud. Mycol.">
        <title>101 Dothideomycetes genomes: a test case for predicting lifestyles and emergence of pathogens.</title>
        <authorList>
            <person name="Haridas S."/>
            <person name="Albert R."/>
            <person name="Binder M."/>
            <person name="Bloem J."/>
            <person name="Labutti K."/>
            <person name="Salamov A."/>
            <person name="Andreopoulos B."/>
            <person name="Baker S."/>
            <person name="Barry K."/>
            <person name="Bills G."/>
            <person name="Bluhm B."/>
            <person name="Cannon C."/>
            <person name="Castanera R."/>
            <person name="Culley D."/>
            <person name="Daum C."/>
            <person name="Ezra D."/>
            <person name="Gonzalez J."/>
            <person name="Henrissat B."/>
            <person name="Kuo A."/>
            <person name="Liang C."/>
            <person name="Lipzen A."/>
            <person name="Lutzoni F."/>
            <person name="Magnuson J."/>
            <person name="Mondo S."/>
            <person name="Nolan M."/>
            <person name="Ohm R."/>
            <person name="Pangilinan J."/>
            <person name="Park H.-J."/>
            <person name="Ramirez L."/>
            <person name="Alfaro M."/>
            <person name="Sun H."/>
            <person name="Tritt A."/>
            <person name="Yoshinaga Y."/>
            <person name="Zwiers L.-H."/>
            <person name="Turgeon B."/>
            <person name="Goodwin S."/>
            <person name="Spatafora J."/>
            <person name="Crous P."/>
            <person name="Grigoriev I."/>
        </authorList>
    </citation>
    <scope>NUCLEOTIDE SEQUENCE</scope>
    <source>
        <strain evidence="2">Tuck. ex Michener</strain>
    </source>
</reference>
<keyword evidence="1" id="KW-0472">Membrane</keyword>
<dbReference type="Proteomes" id="UP000800092">
    <property type="component" value="Unassembled WGS sequence"/>
</dbReference>
<dbReference type="OrthoDB" id="4159154at2759"/>
<keyword evidence="3" id="KW-1185">Reference proteome</keyword>